<geneLocation type="plasmid" evidence="1">
    <name>pA246-CTX-M-3</name>
</geneLocation>
<evidence type="ECO:0000313" key="1">
    <source>
        <dbReference type="EMBL" id="QQM12596.1"/>
    </source>
</evidence>
<dbReference type="EMBL" id="MT265678">
    <property type="protein sequence ID" value="QQM12596.1"/>
    <property type="molecule type" value="Genomic_DNA"/>
</dbReference>
<protein>
    <submittedName>
        <fullName evidence="1">Uncharacterized protein</fullName>
    </submittedName>
</protein>
<sequence length="56" mass="6542">MWPQSHCRAVWQVNRLPYRAMPFRQLTSVSAVSFKINRAKRIDLVAVIDVSRSQAR</sequence>
<dbReference type="AlphaFoldDB" id="A0A7T7GR52"/>
<organism evidence="1">
    <name type="scientific">Klebsiella pneumoniae subsp. pneumoniae</name>
    <dbReference type="NCBI Taxonomy" id="72407"/>
    <lineage>
        <taxon>Bacteria</taxon>
        <taxon>Pseudomonadati</taxon>
        <taxon>Pseudomonadota</taxon>
        <taxon>Gammaproteobacteria</taxon>
        <taxon>Enterobacterales</taxon>
        <taxon>Enterobacteriaceae</taxon>
        <taxon>Klebsiella/Raoultella group</taxon>
        <taxon>Klebsiella</taxon>
        <taxon>Klebsiella pneumoniae complex</taxon>
    </lineage>
</organism>
<keyword evidence="1" id="KW-0614">Plasmid</keyword>
<proteinExistence type="predicted"/>
<name>A0A7T7GR52_KLEPN</name>
<accession>A0A7T7GR52</accession>
<reference evidence="1" key="1">
    <citation type="submission" date="2020-03" db="EMBL/GenBank/DDBJ databases">
        <title>Multidrug resistance plasmid in Klebsiella pneumoniae obtained from an elephant.</title>
        <authorList>
            <person name="Furlan J.P.R."/>
            <person name="Lopes R."/>
            <person name="Stehling E.G."/>
        </authorList>
    </citation>
    <scope>NUCLEOTIDE SEQUENCE</scope>
    <source>
        <strain evidence="1">A246</strain>
        <plasmid evidence="1">pA246-CTX-M-3</plasmid>
    </source>
</reference>